<name>A0A0G0TS19_9BACT</name>
<dbReference type="GO" id="GO:0032977">
    <property type="term" value="F:membrane insertase activity"/>
    <property type="evidence" value="ECO:0007669"/>
    <property type="project" value="InterPro"/>
</dbReference>
<comment type="similarity">
    <text evidence="9">Belongs to the OXA1/ALB3/YidC family.</text>
</comment>
<dbReference type="AlphaFoldDB" id="A0A0G0TS19"/>
<sequence>MSMFFNEIIYRPLLNIAIVIYNALPGNDFGIAIVVMTVLVRLALMPLSLKALRSQQALNKINPKLNEIKEKFKDNKAAQSEAIMKLYKEEGVNPLAGCLPLLIQLPLLFALYKVFAVGLTESSLSLLYSFISRPDAVSHLFLGIVDITQRSIPLTVLAGVLQFIQGWQQKNSVKGTPGVGKEVAALNSQMLYFLPVFIIIIGWKMPAGLIVYWVATTAFSIFEQFYIKSKKS</sequence>
<evidence type="ECO:0000313" key="11">
    <source>
        <dbReference type="EMBL" id="KKR40642.1"/>
    </source>
</evidence>
<evidence type="ECO:0000256" key="2">
    <source>
        <dbReference type="ARBA" id="ARBA00022448"/>
    </source>
</evidence>
<keyword evidence="8" id="KW-0143">Chaperone</keyword>
<keyword evidence="2" id="KW-0813">Transport</keyword>
<dbReference type="InterPro" id="IPR028055">
    <property type="entry name" value="YidC/Oxa/ALB_C"/>
</dbReference>
<keyword evidence="7" id="KW-0472">Membrane</keyword>
<dbReference type="NCBIfam" id="TIGR03592">
    <property type="entry name" value="yidC_oxa1_cterm"/>
    <property type="match status" value="1"/>
</dbReference>
<keyword evidence="6" id="KW-1133">Transmembrane helix</keyword>
<dbReference type="GO" id="GO:0015031">
    <property type="term" value="P:protein transport"/>
    <property type="evidence" value="ECO:0007669"/>
    <property type="project" value="UniProtKB-KW"/>
</dbReference>
<keyword evidence="5" id="KW-0653">Protein transport</keyword>
<dbReference type="CDD" id="cd20070">
    <property type="entry name" value="5TM_YidC_Alb3"/>
    <property type="match status" value="1"/>
</dbReference>
<evidence type="ECO:0000256" key="8">
    <source>
        <dbReference type="ARBA" id="ARBA00023186"/>
    </source>
</evidence>
<dbReference type="GO" id="GO:0005886">
    <property type="term" value="C:plasma membrane"/>
    <property type="evidence" value="ECO:0007669"/>
    <property type="project" value="UniProtKB-SubCell"/>
</dbReference>
<dbReference type="GO" id="GO:0051205">
    <property type="term" value="P:protein insertion into membrane"/>
    <property type="evidence" value="ECO:0007669"/>
    <property type="project" value="TreeGrafter"/>
</dbReference>
<protein>
    <submittedName>
        <fullName evidence="11">60 kDa inner membrane insertion protein</fullName>
    </submittedName>
</protein>
<proteinExistence type="inferred from homology"/>
<dbReference type="InterPro" id="IPR001708">
    <property type="entry name" value="YidC/ALB3/OXA1/COX18"/>
</dbReference>
<evidence type="ECO:0000256" key="9">
    <source>
        <dbReference type="RuleBase" id="RU003945"/>
    </source>
</evidence>
<gene>
    <name evidence="11" type="ORF">UT75_C0006G0021</name>
</gene>
<evidence type="ECO:0000256" key="1">
    <source>
        <dbReference type="ARBA" id="ARBA00004651"/>
    </source>
</evidence>
<evidence type="ECO:0000256" key="3">
    <source>
        <dbReference type="ARBA" id="ARBA00022475"/>
    </source>
</evidence>
<evidence type="ECO:0000259" key="10">
    <source>
        <dbReference type="Pfam" id="PF02096"/>
    </source>
</evidence>
<feature type="domain" description="Membrane insertase YidC/Oxa/ALB C-terminal" evidence="10">
    <location>
        <begin position="29"/>
        <end position="228"/>
    </location>
</feature>
<keyword evidence="3" id="KW-1003">Cell membrane</keyword>
<evidence type="ECO:0000256" key="4">
    <source>
        <dbReference type="ARBA" id="ARBA00022692"/>
    </source>
</evidence>
<evidence type="ECO:0000256" key="5">
    <source>
        <dbReference type="ARBA" id="ARBA00022927"/>
    </source>
</evidence>
<comment type="subcellular location">
    <subcellularLocation>
        <location evidence="1">Cell membrane</location>
        <topology evidence="1">Multi-pass membrane protein</topology>
    </subcellularLocation>
    <subcellularLocation>
        <location evidence="9">Membrane</location>
        <topology evidence="9">Multi-pass membrane protein</topology>
    </subcellularLocation>
</comment>
<reference evidence="11 12" key="1">
    <citation type="journal article" date="2015" name="Nature">
        <title>rRNA introns, odd ribosomes, and small enigmatic genomes across a large radiation of phyla.</title>
        <authorList>
            <person name="Brown C.T."/>
            <person name="Hug L.A."/>
            <person name="Thomas B.C."/>
            <person name="Sharon I."/>
            <person name="Castelle C.J."/>
            <person name="Singh A."/>
            <person name="Wilkins M.J."/>
            <person name="Williams K.H."/>
            <person name="Banfield J.F."/>
        </authorList>
    </citation>
    <scope>NUCLEOTIDE SEQUENCE [LARGE SCALE GENOMIC DNA]</scope>
</reference>
<dbReference type="InterPro" id="IPR047196">
    <property type="entry name" value="YidC_ALB_C"/>
</dbReference>
<comment type="caution">
    <text evidence="11">The sequence shown here is derived from an EMBL/GenBank/DDBJ whole genome shotgun (WGS) entry which is preliminary data.</text>
</comment>
<dbReference type="EMBL" id="LBXZ01000006">
    <property type="protein sequence ID" value="KKR40642.1"/>
    <property type="molecule type" value="Genomic_DNA"/>
</dbReference>
<evidence type="ECO:0000313" key="12">
    <source>
        <dbReference type="Proteomes" id="UP000034072"/>
    </source>
</evidence>
<evidence type="ECO:0000256" key="6">
    <source>
        <dbReference type="ARBA" id="ARBA00022989"/>
    </source>
</evidence>
<evidence type="ECO:0000256" key="7">
    <source>
        <dbReference type="ARBA" id="ARBA00023136"/>
    </source>
</evidence>
<dbReference type="PANTHER" id="PTHR12428">
    <property type="entry name" value="OXA1"/>
    <property type="match status" value="1"/>
</dbReference>
<keyword evidence="4 9" id="KW-0812">Transmembrane</keyword>
<accession>A0A0G0TS19</accession>
<dbReference type="Proteomes" id="UP000034072">
    <property type="component" value="Unassembled WGS sequence"/>
</dbReference>
<dbReference type="PANTHER" id="PTHR12428:SF65">
    <property type="entry name" value="CYTOCHROME C OXIDASE ASSEMBLY PROTEIN COX18, MITOCHONDRIAL"/>
    <property type="match status" value="1"/>
</dbReference>
<dbReference type="Pfam" id="PF02096">
    <property type="entry name" value="60KD_IMP"/>
    <property type="match status" value="1"/>
</dbReference>
<organism evidence="11 12">
    <name type="scientific">Candidatus Yanofskybacteria bacterium GW2011_GWE2_40_11</name>
    <dbReference type="NCBI Taxonomy" id="1619033"/>
    <lineage>
        <taxon>Bacteria</taxon>
        <taxon>Candidatus Yanofskyibacteriota</taxon>
    </lineage>
</organism>